<dbReference type="SUPFAM" id="SSF47789">
    <property type="entry name" value="C-terminal domain of RNA polymerase alpha subunit"/>
    <property type="match status" value="1"/>
</dbReference>
<evidence type="ECO:0000313" key="1">
    <source>
        <dbReference type="EMBL" id="QNG52187.1"/>
    </source>
</evidence>
<dbReference type="Proteomes" id="UP000515728">
    <property type="component" value="Chromosome"/>
</dbReference>
<dbReference type="KEGG" id="ppel:H6H00_29805"/>
<keyword evidence="2" id="KW-1185">Reference proteome</keyword>
<proteinExistence type="predicted"/>
<evidence type="ECO:0008006" key="3">
    <source>
        <dbReference type="Google" id="ProtNLM"/>
    </source>
</evidence>
<name>A0A7G7MHC6_9PSEU</name>
<protein>
    <recommendedName>
        <fullName evidence="3">Helix-hairpin-helix domain-containing protein</fullName>
    </recommendedName>
</protein>
<reference evidence="1 2" key="1">
    <citation type="submission" date="2020-08" db="EMBL/GenBank/DDBJ databases">
        <authorList>
            <person name="Mo P."/>
        </authorList>
    </citation>
    <scope>NUCLEOTIDE SEQUENCE [LARGE SCALE GENOMIC DNA]</scope>
    <source>
        <strain evidence="1 2">CGMCC 4.1532</strain>
    </source>
</reference>
<organism evidence="1 2">
    <name type="scientific">Pseudonocardia petroleophila</name>
    <dbReference type="NCBI Taxonomy" id="37331"/>
    <lineage>
        <taxon>Bacteria</taxon>
        <taxon>Bacillati</taxon>
        <taxon>Actinomycetota</taxon>
        <taxon>Actinomycetes</taxon>
        <taxon>Pseudonocardiales</taxon>
        <taxon>Pseudonocardiaceae</taxon>
        <taxon>Pseudonocardia</taxon>
    </lineage>
</organism>
<dbReference type="EMBL" id="CP060131">
    <property type="protein sequence ID" value="QNG52187.1"/>
    <property type="molecule type" value="Genomic_DNA"/>
</dbReference>
<evidence type="ECO:0000313" key="2">
    <source>
        <dbReference type="Proteomes" id="UP000515728"/>
    </source>
</evidence>
<dbReference type="Gene3D" id="1.10.150.20">
    <property type="entry name" value="5' to 3' exonuclease, C-terminal subdomain"/>
    <property type="match status" value="1"/>
</dbReference>
<accession>A0A7G7MHC6</accession>
<dbReference type="RefSeq" id="WP_185718937.1">
    <property type="nucleotide sequence ID" value="NZ_BAAAWI010000001.1"/>
</dbReference>
<dbReference type="AlphaFoldDB" id="A0A7G7MHC6"/>
<gene>
    <name evidence="1" type="ORF">H6H00_29805</name>
</gene>
<sequence>MADQEAGEFPARLGRPATRALAAHGYTRWEHLTRVAAADLLALHGVGPKAIRILTEELEQRGLAFAGP</sequence>